<dbReference type="FunFam" id="1.10.10.10:FF:000014">
    <property type="entry name" value="Cullin 1"/>
    <property type="match status" value="1"/>
</dbReference>
<dbReference type="InterPro" id="IPR036388">
    <property type="entry name" value="WH-like_DNA-bd_sf"/>
</dbReference>
<comment type="caution">
    <text evidence="8">The sequence shown here is derived from an EMBL/GenBank/DDBJ whole genome shotgun (WGS) entry which is preliminary data.</text>
</comment>
<name>A0A9P7Z814_9HELO</name>
<comment type="similarity">
    <text evidence="1 4 5">Belongs to the cullin family.</text>
</comment>
<dbReference type="Gene3D" id="1.20.1310.10">
    <property type="entry name" value="Cullin Repeats"/>
    <property type="match status" value="4"/>
</dbReference>
<dbReference type="SMART" id="SM00182">
    <property type="entry name" value="CULLIN"/>
    <property type="match status" value="1"/>
</dbReference>
<keyword evidence="3" id="KW-0832">Ubl conjugation</keyword>
<evidence type="ECO:0000313" key="9">
    <source>
        <dbReference type="Proteomes" id="UP000887226"/>
    </source>
</evidence>
<evidence type="ECO:0000259" key="7">
    <source>
        <dbReference type="PROSITE" id="PS50069"/>
    </source>
</evidence>
<dbReference type="Pfam" id="PF26557">
    <property type="entry name" value="Cullin_AB"/>
    <property type="match status" value="1"/>
</dbReference>
<protein>
    <submittedName>
        <fullName evidence="8">Cullin</fullName>
    </submittedName>
</protein>
<dbReference type="Pfam" id="PF00888">
    <property type="entry name" value="Cullin"/>
    <property type="match status" value="1"/>
</dbReference>
<dbReference type="SUPFAM" id="SSF74788">
    <property type="entry name" value="Cullin repeat-like"/>
    <property type="match status" value="1"/>
</dbReference>
<dbReference type="PROSITE" id="PS50069">
    <property type="entry name" value="CULLIN_2"/>
    <property type="match status" value="1"/>
</dbReference>
<reference evidence="8" key="1">
    <citation type="journal article" date="2021" name="IMA Fungus">
        <title>Genomic characterization of three marine fungi, including Emericellopsis atlantica sp. nov. with signatures of a generalist lifestyle and marine biomass degradation.</title>
        <authorList>
            <person name="Hagestad O.C."/>
            <person name="Hou L."/>
            <person name="Andersen J.H."/>
            <person name="Hansen E.H."/>
            <person name="Altermark B."/>
            <person name="Li C."/>
            <person name="Kuhnert E."/>
            <person name="Cox R.J."/>
            <person name="Crous P.W."/>
            <person name="Spatafora J.W."/>
            <person name="Lail K."/>
            <person name="Amirebrahimi M."/>
            <person name="Lipzen A."/>
            <person name="Pangilinan J."/>
            <person name="Andreopoulos W."/>
            <person name="Hayes R.D."/>
            <person name="Ng V."/>
            <person name="Grigoriev I.V."/>
            <person name="Jackson S.A."/>
            <person name="Sutton T.D.S."/>
            <person name="Dobson A.D.W."/>
            <person name="Rama T."/>
        </authorList>
    </citation>
    <scope>NUCLEOTIDE SEQUENCE</scope>
    <source>
        <strain evidence="8">TRa3180A</strain>
    </source>
</reference>
<dbReference type="OrthoDB" id="27073at2759"/>
<evidence type="ECO:0000313" key="8">
    <source>
        <dbReference type="EMBL" id="KAG9246588.1"/>
    </source>
</evidence>
<gene>
    <name evidence="8" type="ORF">BJ878DRAFT_496555</name>
</gene>
<dbReference type="Pfam" id="PF10557">
    <property type="entry name" value="Cullin_Nedd8"/>
    <property type="match status" value="1"/>
</dbReference>
<dbReference type="Gene3D" id="3.30.230.130">
    <property type="entry name" value="Cullin, Chain C, Domain 2"/>
    <property type="match status" value="1"/>
</dbReference>
<feature type="region of interest" description="Disordered" evidence="6">
    <location>
        <begin position="333"/>
        <end position="353"/>
    </location>
</feature>
<dbReference type="InterPro" id="IPR016158">
    <property type="entry name" value="Cullin_homology"/>
</dbReference>
<dbReference type="FunFam" id="1.20.1310.10:FF:000002">
    <property type="entry name" value="cullin-3 isoform X1"/>
    <property type="match status" value="1"/>
</dbReference>
<dbReference type="FunFam" id="1.20.1310.10:FF:000061">
    <property type="entry name" value="Related to cullulin 3"/>
    <property type="match status" value="1"/>
</dbReference>
<evidence type="ECO:0000256" key="1">
    <source>
        <dbReference type="ARBA" id="ARBA00006019"/>
    </source>
</evidence>
<evidence type="ECO:0000256" key="2">
    <source>
        <dbReference type="ARBA" id="ARBA00022499"/>
    </source>
</evidence>
<dbReference type="FunFam" id="1.20.1310.10:FF:000036">
    <property type="entry name" value="SCF ubiquitin ligase subunit CulC, putative"/>
    <property type="match status" value="1"/>
</dbReference>
<organism evidence="8 9">
    <name type="scientific">Calycina marina</name>
    <dbReference type="NCBI Taxonomy" id="1763456"/>
    <lineage>
        <taxon>Eukaryota</taxon>
        <taxon>Fungi</taxon>
        <taxon>Dikarya</taxon>
        <taxon>Ascomycota</taxon>
        <taxon>Pezizomycotina</taxon>
        <taxon>Leotiomycetes</taxon>
        <taxon>Helotiales</taxon>
        <taxon>Pezizellaceae</taxon>
        <taxon>Calycina</taxon>
    </lineage>
</organism>
<dbReference type="InterPro" id="IPR045093">
    <property type="entry name" value="Cullin"/>
</dbReference>
<dbReference type="SUPFAM" id="SSF46785">
    <property type="entry name" value="Winged helix' DNA-binding domain"/>
    <property type="match status" value="1"/>
</dbReference>
<feature type="domain" description="Cullin family profile" evidence="7">
    <location>
        <begin position="415"/>
        <end position="663"/>
    </location>
</feature>
<dbReference type="SUPFAM" id="SSF75632">
    <property type="entry name" value="Cullin homology domain"/>
    <property type="match status" value="1"/>
</dbReference>
<dbReference type="Proteomes" id="UP000887226">
    <property type="component" value="Unassembled WGS sequence"/>
</dbReference>
<dbReference type="GO" id="GO:0006511">
    <property type="term" value="P:ubiquitin-dependent protein catabolic process"/>
    <property type="evidence" value="ECO:0007669"/>
    <property type="project" value="InterPro"/>
</dbReference>
<dbReference type="Gene3D" id="1.10.10.10">
    <property type="entry name" value="Winged helix-like DNA-binding domain superfamily/Winged helix DNA-binding domain"/>
    <property type="match status" value="1"/>
</dbReference>
<dbReference type="InterPro" id="IPR016159">
    <property type="entry name" value="Cullin_repeat-like_dom_sf"/>
</dbReference>
<dbReference type="GO" id="GO:0031625">
    <property type="term" value="F:ubiquitin protein ligase binding"/>
    <property type="evidence" value="ECO:0007669"/>
    <property type="project" value="InterPro"/>
</dbReference>
<dbReference type="InterPro" id="IPR059120">
    <property type="entry name" value="Cullin-like_AB"/>
</dbReference>
<keyword evidence="9" id="KW-1185">Reference proteome</keyword>
<evidence type="ECO:0000256" key="5">
    <source>
        <dbReference type="RuleBase" id="RU003829"/>
    </source>
</evidence>
<dbReference type="InterPro" id="IPR001373">
    <property type="entry name" value="Cullin_N"/>
</dbReference>
<evidence type="ECO:0000256" key="6">
    <source>
        <dbReference type="SAM" id="MobiDB-lite"/>
    </source>
</evidence>
<dbReference type="InterPro" id="IPR036317">
    <property type="entry name" value="Cullin_homology_sf"/>
</dbReference>
<dbReference type="FunFam" id="1.20.1310.10:FF:000001">
    <property type="entry name" value="Cullin 3"/>
    <property type="match status" value="1"/>
</dbReference>
<evidence type="ECO:0000256" key="3">
    <source>
        <dbReference type="ARBA" id="ARBA00022843"/>
    </source>
</evidence>
<dbReference type="EMBL" id="MU253799">
    <property type="protein sequence ID" value="KAG9246588.1"/>
    <property type="molecule type" value="Genomic_DNA"/>
</dbReference>
<dbReference type="PANTHER" id="PTHR11932">
    <property type="entry name" value="CULLIN"/>
    <property type="match status" value="1"/>
</dbReference>
<dbReference type="InterPro" id="IPR019559">
    <property type="entry name" value="Cullin_neddylation_domain"/>
</dbReference>
<dbReference type="InterPro" id="IPR036390">
    <property type="entry name" value="WH_DNA-bd_sf"/>
</dbReference>
<accession>A0A9P7Z814</accession>
<evidence type="ECO:0000256" key="4">
    <source>
        <dbReference type="PROSITE-ProRule" id="PRU00330"/>
    </source>
</evidence>
<keyword evidence="2" id="KW-1017">Isopeptide bond</keyword>
<proteinExistence type="inferred from homology"/>
<sequence length="799" mass="90921">MLSSALRQIHEKDAGTLSFESLYRASYKIVLKKQGDQLYDRVKEYEEQWFGSEVMPSIRKLITSNLVNITVDGIAGITPNERRLTGEEFLRGLRDSWVGHQTTMNMATDVLMYMDRVYCTDNRRASIYVTSMGLFRDYILRARLSESTLVTFDILNSVILDQINMEREGDVISQGLIKSCVRMLGDLYESDNELEHEKLYLTGFEQEFLSTSEAYYDKLCGELLREGDTGAWLRQSKKRLTEEKNRCHTTLADLSEAKIANVVEERLVKARMSEFLALDGSGITAMIDGDRSEDLTLLYELVSRVDKTKKPLNDALQARVTVLGAEINRAMAENDSLPAQEPEEADATADGGDGKKAAKVNLIAKQTAAAIRWVDLVLQLKDKFDKIWKECFSEDLVLQTALTNSFSDFINLFPRCSEFVSLFVDDNLKKGIKGKTEAEIDHILDKATTLVRYIQDKDMFERYYKKHLARRLLHSKSESTDVEKQMIARMKQEMGSAFTNKLEGMFKDISMSLELTTDYGGYISNLGDVDSHNIALGINVLNTNYWPMESVNHTVDACQWPPEIKKLQDSFKTFYLKTRNGRALTWLGYLGSADIKCSFPKIPGKEGILARPRHHEINVPTHAMVILLLFNDLALDEYITFEEIQQRTNIPADVLVRILATLAVIPKAKVLNKVPANKELPKPGDKFCFNASFTSKSIKIKAPVIGGATNKVEADEERRETEDRNDEHRASVIDTVLVRIMKARKMYSHQQLVVEVIAQLSARFPPNISMMKRRIESLIEREYLERVENADVPTYKYLA</sequence>
<dbReference type="AlphaFoldDB" id="A0A9P7Z814"/>
<dbReference type="SMART" id="SM00884">
    <property type="entry name" value="Cullin_Nedd8"/>
    <property type="match status" value="1"/>
</dbReference>